<dbReference type="AlphaFoldDB" id="A0A8H5EE15"/>
<sequence>MRLHQRNVDLFFATAPSFVASLPPAPDRDNAPVDDATLALNNSAVILRFEIIRLLDTFSIERAAIDLPEGDCSKADIALENILDMLDNLVDDSISGSQQHLCKCFSKLESLEREILRLNPALGLDGLRQVPNEVLKLISYVKPGGHAAARYRRLAQDAKQFNHAMDRVFSRRMGIIEAEATEVFHQDRNSKADDLEVDKSDLEEIHAARKLCSAAKTIAQIMTRSTCKKPHSAYINLSGFSEAKILTIMTVCHSGNKWRAVQWTSTNSHDASATTNQTLRTAICEEIRRRHRPKSILHIGVCQDGSWRTHNIPSNISATHAKPPETNLAELIFPERAQEKVNKLEKSDRLSLATRLGGSLLCLLGSPLLQNNWNSETMRCSGGDIFVSGHFHQDVSRDPTTVADNKSFILHLGVLLWELFFQQKVNITEEDEEDEEDDDDDVPLFNALSREEAAWRDKFVDAACLDIITNCLEAWCEDEADEEKLRASIHGKVFRPLREYWASYSHPRLPIISMPNKGSGDPFTHYGSADMLNAPGGTVNKSTGSGINFPGANFYGAVTFWPPSPQNPPSEHPKK</sequence>
<reference evidence="3" key="1">
    <citation type="submission" date="2020-02" db="EMBL/GenBank/DDBJ databases">
        <title>Identification and distribution of gene clusters putatively required for synthesis of sphingolipid metabolism inhibitors in phylogenetically diverse species of the filamentous fungus Fusarium.</title>
        <authorList>
            <person name="Kim H.-S."/>
            <person name="Busman M."/>
            <person name="Brown D.W."/>
            <person name="Divon H."/>
            <person name="Uhlig S."/>
            <person name="Proctor R.H."/>
        </authorList>
    </citation>
    <scope>NUCLEOTIDE SEQUENCE [LARGE SCALE GENOMIC DNA]</scope>
    <source>
        <strain evidence="3">NRRL 39464</strain>
    </source>
</reference>
<evidence type="ECO:0000313" key="4">
    <source>
        <dbReference type="Proteomes" id="UP000558688"/>
    </source>
</evidence>
<dbReference type="InterPro" id="IPR031353">
    <property type="entry name" value="NACHT_sigma"/>
</dbReference>
<dbReference type="Pfam" id="PF24476">
    <property type="entry name" value="DUF7580"/>
    <property type="match status" value="1"/>
</dbReference>
<accession>A0A8H5EE15</accession>
<evidence type="ECO:0000259" key="2">
    <source>
        <dbReference type="Pfam" id="PF24476"/>
    </source>
</evidence>
<protein>
    <submittedName>
        <fullName evidence="3">Uncharacterized protein</fullName>
    </submittedName>
</protein>
<comment type="caution">
    <text evidence="3">The sequence shown here is derived from an EMBL/GenBank/DDBJ whole genome shotgun (WGS) entry which is preliminary data.</text>
</comment>
<dbReference type="InterPro" id="IPR056002">
    <property type="entry name" value="DUF7580"/>
</dbReference>
<evidence type="ECO:0000313" key="3">
    <source>
        <dbReference type="EMBL" id="KAF5257315.1"/>
    </source>
</evidence>
<feature type="domain" description="NACHT-NTPase sigma" evidence="1">
    <location>
        <begin position="523"/>
        <end position="560"/>
    </location>
</feature>
<dbReference type="Pfam" id="PF17106">
    <property type="entry name" value="NACHT_sigma"/>
    <property type="match status" value="1"/>
</dbReference>
<proteinExistence type="predicted"/>
<dbReference type="PANTHER" id="PTHR35186">
    <property type="entry name" value="ANK_REP_REGION DOMAIN-CONTAINING PROTEIN"/>
    <property type="match status" value="1"/>
</dbReference>
<evidence type="ECO:0000259" key="1">
    <source>
        <dbReference type="Pfam" id="PF17106"/>
    </source>
</evidence>
<feature type="domain" description="DUF7580" evidence="2">
    <location>
        <begin position="214"/>
        <end position="500"/>
    </location>
</feature>
<dbReference type="PANTHER" id="PTHR35186:SF4">
    <property type="entry name" value="PRION-INHIBITION AND PROPAGATION HELO DOMAIN-CONTAINING PROTEIN"/>
    <property type="match status" value="1"/>
</dbReference>
<organism evidence="3 4">
    <name type="scientific">Fusarium oxysporum</name>
    <name type="common">Fusarium vascular wilt</name>
    <dbReference type="NCBI Taxonomy" id="5507"/>
    <lineage>
        <taxon>Eukaryota</taxon>
        <taxon>Fungi</taxon>
        <taxon>Dikarya</taxon>
        <taxon>Ascomycota</taxon>
        <taxon>Pezizomycotina</taxon>
        <taxon>Sordariomycetes</taxon>
        <taxon>Hypocreomycetidae</taxon>
        <taxon>Hypocreales</taxon>
        <taxon>Nectriaceae</taxon>
        <taxon>Fusarium</taxon>
        <taxon>Fusarium oxysporum species complex</taxon>
    </lineage>
</organism>
<name>A0A8H5EE15_FUSOX</name>
<dbReference type="Proteomes" id="UP000558688">
    <property type="component" value="Unassembled WGS sequence"/>
</dbReference>
<gene>
    <name evidence="3" type="ORF">FOXYS1_12167</name>
</gene>
<dbReference type="EMBL" id="JAAFOW010002340">
    <property type="protein sequence ID" value="KAF5257315.1"/>
    <property type="molecule type" value="Genomic_DNA"/>
</dbReference>